<gene>
    <name evidence="8" type="ORF">FHX42_002966</name>
</gene>
<dbReference type="PROSITE" id="PS00862">
    <property type="entry name" value="OX2_COVAL_FAD"/>
    <property type="match status" value="1"/>
</dbReference>
<evidence type="ECO:0000256" key="5">
    <source>
        <dbReference type="ARBA" id="ARBA00023002"/>
    </source>
</evidence>
<dbReference type="PANTHER" id="PTHR42973">
    <property type="entry name" value="BINDING OXIDOREDUCTASE, PUTATIVE (AFU_ORTHOLOGUE AFUA_1G17690)-RELATED"/>
    <property type="match status" value="1"/>
</dbReference>
<name>A0A839DXK1_9PSEU</name>
<keyword evidence="3" id="KW-0285">Flavoprotein</keyword>
<evidence type="ECO:0000256" key="2">
    <source>
        <dbReference type="ARBA" id="ARBA00005466"/>
    </source>
</evidence>
<dbReference type="InterPro" id="IPR016164">
    <property type="entry name" value="FAD-linked_Oxase-like_C"/>
</dbReference>
<dbReference type="PROSITE" id="PS51387">
    <property type="entry name" value="FAD_PCMH"/>
    <property type="match status" value="1"/>
</dbReference>
<feature type="region of interest" description="Disordered" evidence="6">
    <location>
        <begin position="480"/>
        <end position="499"/>
    </location>
</feature>
<dbReference type="PANTHER" id="PTHR42973:SF39">
    <property type="entry name" value="FAD-BINDING PCMH-TYPE DOMAIN-CONTAINING PROTEIN"/>
    <property type="match status" value="1"/>
</dbReference>
<dbReference type="AlphaFoldDB" id="A0A839DXK1"/>
<proteinExistence type="inferred from homology"/>
<comment type="similarity">
    <text evidence="2">Belongs to the oxygen-dependent FAD-linked oxidoreductase family.</text>
</comment>
<dbReference type="RefSeq" id="WP_182544902.1">
    <property type="nucleotide sequence ID" value="NZ_JACGWZ010000004.1"/>
</dbReference>
<dbReference type="Pfam" id="PF01565">
    <property type="entry name" value="FAD_binding_4"/>
    <property type="match status" value="1"/>
</dbReference>
<feature type="domain" description="FAD-binding PCMH-type" evidence="7">
    <location>
        <begin position="41"/>
        <end position="212"/>
    </location>
</feature>
<dbReference type="InterPro" id="IPR006093">
    <property type="entry name" value="Oxy_OxRdtase_FAD_BS"/>
</dbReference>
<dbReference type="Gene3D" id="3.30.465.10">
    <property type="match status" value="1"/>
</dbReference>
<dbReference type="InterPro" id="IPR036318">
    <property type="entry name" value="FAD-bd_PCMH-like_sf"/>
</dbReference>
<comment type="cofactor">
    <cofactor evidence="1">
        <name>FAD</name>
        <dbReference type="ChEBI" id="CHEBI:57692"/>
    </cofactor>
</comment>
<keyword evidence="5" id="KW-0560">Oxidoreductase</keyword>
<dbReference type="Pfam" id="PF08031">
    <property type="entry name" value="BBE"/>
    <property type="match status" value="1"/>
</dbReference>
<dbReference type="InterPro" id="IPR050416">
    <property type="entry name" value="FAD-linked_Oxidoreductase"/>
</dbReference>
<dbReference type="InterPro" id="IPR006094">
    <property type="entry name" value="Oxid_FAD_bind_N"/>
</dbReference>
<dbReference type="Proteomes" id="UP000569329">
    <property type="component" value="Unassembled WGS sequence"/>
</dbReference>
<dbReference type="InterPro" id="IPR016166">
    <property type="entry name" value="FAD-bd_PCMH"/>
</dbReference>
<organism evidence="8 9">
    <name type="scientific">Halosaccharopolyspora lacisalsi</name>
    <dbReference type="NCBI Taxonomy" id="1000566"/>
    <lineage>
        <taxon>Bacteria</taxon>
        <taxon>Bacillati</taxon>
        <taxon>Actinomycetota</taxon>
        <taxon>Actinomycetes</taxon>
        <taxon>Pseudonocardiales</taxon>
        <taxon>Pseudonocardiaceae</taxon>
        <taxon>Halosaccharopolyspora</taxon>
    </lineage>
</organism>
<evidence type="ECO:0000313" key="8">
    <source>
        <dbReference type="EMBL" id="MBA8825600.1"/>
    </source>
</evidence>
<evidence type="ECO:0000259" key="7">
    <source>
        <dbReference type="PROSITE" id="PS51387"/>
    </source>
</evidence>
<dbReference type="InterPro" id="IPR016169">
    <property type="entry name" value="FAD-bd_PCMH_sub2"/>
</dbReference>
<dbReference type="Gene3D" id="3.40.462.20">
    <property type="match status" value="1"/>
</dbReference>
<evidence type="ECO:0000256" key="1">
    <source>
        <dbReference type="ARBA" id="ARBA00001974"/>
    </source>
</evidence>
<evidence type="ECO:0000256" key="4">
    <source>
        <dbReference type="ARBA" id="ARBA00022827"/>
    </source>
</evidence>
<dbReference type="SUPFAM" id="SSF55103">
    <property type="entry name" value="FAD-linked oxidases, C-terminal domain"/>
    <property type="match status" value="1"/>
</dbReference>
<dbReference type="Gene3D" id="3.30.43.10">
    <property type="entry name" value="Uridine Diphospho-n-acetylenolpyruvylglucosamine Reductase, domain 2"/>
    <property type="match status" value="1"/>
</dbReference>
<sequence length="499" mass="54492">MPEEHVPHRAPVEQLRDRFDGAVLTPGDPDYEDARSVFNAMIDSRPQVIAQCEHKQDIRTALEFARHHDLGVAVRSGGHSVAGASLVEDGLVIDMRRINAVSVDPEHRTATVGGGAAWRDFDRATQPYGLLTTGGRVSTTGVAGLTLGGGSGWVERKYGLACDNLLSVDLVTADGREVRADERENPELFWALHGGGGNFGIVTSMTFRLHHEPEFSMALLLWPADEGSRVTGHYRDFMEAAPDELGGGLLYLTGPPEEFVPRSLVGTLCCAVLVTDLGGEEDLRTRIAPLLDLRPAARMITEIPYADLQCMLDDPAGYRNYWSAEYLHELPDEAVELFCARAHDMIVPSPSQHALVRWGGAVARGDGTGAMSNRDVPWVVHPLGLWESPEDDAAAKRWTRGVRDDLRPWTTGAVYLNFIGDEGADRVIAGYGRENYERLSRIKAEYDPGNVFNRWHNVRPTPTPAAVVGGVVSEVVVPETVAPEPGGRQEPLPPAPEPR</sequence>
<reference evidence="8 9" key="1">
    <citation type="submission" date="2020-07" db="EMBL/GenBank/DDBJ databases">
        <title>Sequencing the genomes of 1000 actinobacteria strains.</title>
        <authorList>
            <person name="Klenk H.-P."/>
        </authorList>
    </citation>
    <scope>NUCLEOTIDE SEQUENCE [LARGE SCALE GENOMIC DNA]</scope>
    <source>
        <strain evidence="8 9">DSM 45975</strain>
    </source>
</reference>
<keyword evidence="4" id="KW-0274">FAD</keyword>
<keyword evidence="9" id="KW-1185">Reference proteome</keyword>
<comment type="caution">
    <text evidence="8">The sequence shown here is derived from an EMBL/GenBank/DDBJ whole genome shotgun (WGS) entry which is preliminary data.</text>
</comment>
<evidence type="ECO:0000313" key="9">
    <source>
        <dbReference type="Proteomes" id="UP000569329"/>
    </source>
</evidence>
<dbReference type="SUPFAM" id="SSF56176">
    <property type="entry name" value="FAD-binding/transporter-associated domain-like"/>
    <property type="match status" value="1"/>
</dbReference>
<evidence type="ECO:0000256" key="6">
    <source>
        <dbReference type="SAM" id="MobiDB-lite"/>
    </source>
</evidence>
<dbReference type="InterPro" id="IPR012951">
    <property type="entry name" value="BBE"/>
</dbReference>
<accession>A0A839DXK1</accession>
<dbReference type="EMBL" id="JACGWZ010000004">
    <property type="protein sequence ID" value="MBA8825600.1"/>
    <property type="molecule type" value="Genomic_DNA"/>
</dbReference>
<protein>
    <submittedName>
        <fullName evidence="8">FAD/FMN-containing dehydrogenase</fullName>
    </submittedName>
</protein>
<dbReference type="InterPro" id="IPR016167">
    <property type="entry name" value="FAD-bd_PCMH_sub1"/>
</dbReference>
<dbReference type="GO" id="GO:0071949">
    <property type="term" value="F:FAD binding"/>
    <property type="evidence" value="ECO:0007669"/>
    <property type="project" value="InterPro"/>
</dbReference>
<dbReference type="GO" id="GO:0016491">
    <property type="term" value="F:oxidoreductase activity"/>
    <property type="evidence" value="ECO:0007669"/>
    <property type="project" value="UniProtKB-KW"/>
</dbReference>
<evidence type="ECO:0000256" key="3">
    <source>
        <dbReference type="ARBA" id="ARBA00022630"/>
    </source>
</evidence>